<sequence length="175" mass="19409">MKRISLISGLLLLLGACGSEGHSIQEPTFEELKEHAHIVKSASESNVFVDFTSYGYTDDAKLRSFSGTEIESKDIRVGSLIDYEDTGVIAESYPSQGTIKSLTLYDDERSKRFEKGIAHLLSNQDTNAFIGYKLLNFDGDELIIEFTDYLDADVVYNASINLETLEFEVAEASGE</sequence>
<organism evidence="1 2">
    <name type="scientific">Paenisporosarcina macmurdoensis</name>
    <dbReference type="NCBI Taxonomy" id="212659"/>
    <lineage>
        <taxon>Bacteria</taxon>
        <taxon>Bacillati</taxon>
        <taxon>Bacillota</taxon>
        <taxon>Bacilli</taxon>
        <taxon>Bacillales</taxon>
        <taxon>Caryophanaceae</taxon>
        <taxon>Paenisporosarcina</taxon>
    </lineage>
</organism>
<dbReference type="PROSITE" id="PS51257">
    <property type="entry name" value="PROKAR_LIPOPROTEIN"/>
    <property type="match status" value="1"/>
</dbReference>
<dbReference type="RefSeq" id="WP_377735788.1">
    <property type="nucleotide sequence ID" value="NZ_JBHSRI010000025.1"/>
</dbReference>
<proteinExistence type="predicted"/>
<protein>
    <recommendedName>
        <fullName evidence="3">Lipoprotein</fullName>
    </recommendedName>
</protein>
<evidence type="ECO:0000313" key="2">
    <source>
        <dbReference type="Proteomes" id="UP001596170"/>
    </source>
</evidence>
<dbReference type="EMBL" id="JBHSRI010000025">
    <property type="protein sequence ID" value="MFC6041129.1"/>
    <property type="molecule type" value="Genomic_DNA"/>
</dbReference>
<keyword evidence="2" id="KW-1185">Reference proteome</keyword>
<reference evidence="2" key="1">
    <citation type="journal article" date="2019" name="Int. J. Syst. Evol. Microbiol.">
        <title>The Global Catalogue of Microorganisms (GCM) 10K type strain sequencing project: providing services to taxonomists for standard genome sequencing and annotation.</title>
        <authorList>
            <consortium name="The Broad Institute Genomics Platform"/>
            <consortium name="The Broad Institute Genome Sequencing Center for Infectious Disease"/>
            <person name="Wu L."/>
            <person name="Ma J."/>
        </authorList>
    </citation>
    <scope>NUCLEOTIDE SEQUENCE [LARGE SCALE GENOMIC DNA]</scope>
    <source>
        <strain evidence="2">CCUG 54527</strain>
    </source>
</reference>
<accession>A0ABW1LB01</accession>
<dbReference type="Proteomes" id="UP001596170">
    <property type="component" value="Unassembled WGS sequence"/>
</dbReference>
<name>A0ABW1LB01_9BACL</name>
<gene>
    <name evidence="1" type="ORF">ACFPYN_17005</name>
</gene>
<comment type="caution">
    <text evidence="1">The sequence shown here is derived from an EMBL/GenBank/DDBJ whole genome shotgun (WGS) entry which is preliminary data.</text>
</comment>
<evidence type="ECO:0000313" key="1">
    <source>
        <dbReference type="EMBL" id="MFC6041129.1"/>
    </source>
</evidence>
<evidence type="ECO:0008006" key="3">
    <source>
        <dbReference type="Google" id="ProtNLM"/>
    </source>
</evidence>